<accession>J9DMU4</accession>
<dbReference type="STRING" id="1003232.J9DMU4"/>
<proteinExistence type="predicted"/>
<dbReference type="InParanoid" id="J9DMU4"/>
<dbReference type="EMBL" id="AFBI03000028">
    <property type="protein sequence ID" value="EJW03890.1"/>
    <property type="molecule type" value="Genomic_DNA"/>
</dbReference>
<name>J9DMU4_EDHAE</name>
<dbReference type="Proteomes" id="UP000003163">
    <property type="component" value="Unassembled WGS sequence"/>
</dbReference>
<dbReference type="AlphaFoldDB" id="J9DMU4"/>
<evidence type="ECO:0000313" key="1">
    <source>
        <dbReference type="EMBL" id="EJW03890.1"/>
    </source>
</evidence>
<organism evidence="1 2">
    <name type="scientific">Edhazardia aedis (strain USNM 41457)</name>
    <name type="common">Microsporidian parasite</name>
    <dbReference type="NCBI Taxonomy" id="1003232"/>
    <lineage>
        <taxon>Eukaryota</taxon>
        <taxon>Fungi</taxon>
        <taxon>Fungi incertae sedis</taxon>
        <taxon>Microsporidia</taxon>
        <taxon>Edhazardia</taxon>
    </lineage>
</organism>
<sequence>MKNLVVEKDKVQTKIKNLNEYINKCDIKQLKEIFNEKLKDISIKEDMIDKLQNCKESKEMKIVELTNKIQAYKTFKLDQKRNQLHREYMGIMEEIHSVIIGFDNTFYKNFIVAMEICKRTSRFKNLQQKIIKNIVKLKDNYKDFLINEVKENLRIPEKLHILSYALRKLISYEFFFNEQVFSSILYEDIKKSVYFHFFSNKKTNRLDKPEWLFDYILERLNELESVLNLYSEFFDISAADIKIKNENNIYMEYFFNEMKANYEESSVYKTENSFKKIEFGIYSVKKSFCEKIFTIIEDKFNEILSRESEQKHDLILNFALKLISFRKKIELQHDVAMSAKKISNSIVEIEKNKINIKMENIHLSNYNKWFSEYRKLYKSAIENLLPLIYLDEMIFLIIMQHITDNILLYNDVFIKQMRFCSQDELELLCNIYSELEDIKIFLSEQEDQVLNAFSSESKKLCSEETKKRNIYLQKPQ</sequence>
<dbReference type="OMA" id="AEHETIF"/>
<dbReference type="HOGENOM" id="CLU_573660_0_0_1"/>
<gene>
    <name evidence="1" type="ORF">EDEG_01818</name>
</gene>
<evidence type="ECO:0000313" key="2">
    <source>
        <dbReference type="Proteomes" id="UP000003163"/>
    </source>
</evidence>
<reference evidence="1 2" key="1">
    <citation type="submission" date="2011-08" db="EMBL/GenBank/DDBJ databases">
        <authorList>
            <person name="Liu Z.J."/>
            <person name="Shi F.L."/>
            <person name="Lu J.Q."/>
            <person name="Li M."/>
            <person name="Wang Z.L."/>
        </authorList>
    </citation>
    <scope>NUCLEOTIDE SEQUENCE [LARGE SCALE GENOMIC DNA]</scope>
    <source>
        <strain evidence="1 2">USNM 41457</strain>
    </source>
</reference>
<protein>
    <submittedName>
        <fullName evidence="1">Uncharacterized protein</fullName>
    </submittedName>
</protein>
<dbReference type="VEuPathDB" id="MicrosporidiaDB:EDEG_01818"/>
<comment type="caution">
    <text evidence="1">The sequence shown here is derived from an EMBL/GenBank/DDBJ whole genome shotgun (WGS) entry which is preliminary data.</text>
</comment>
<reference evidence="2" key="2">
    <citation type="submission" date="2015-07" db="EMBL/GenBank/DDBJ databases">
        <title>Contrasting host-pathogen interactions and genome evolution in two generalist and specialist microsporidian pathogens of mosquitoes.</title>
        <authorList>
            <consortium name="The Broad Institute Genomics Platform"/>
            <consortium name="The Broad Institute Genome Sequencing Center for Infectious Disease"/>
            <person name="Cuomo C.A."/>
            <person name="Sanscrainte N.D."/>
            <person name="Goldberg J.M."/>
            <person name="Heiman D."/>
            <person name="Young S."/>
            <person name="Zeng Q."/>
            <person name="Becnel J.J."/>
            <person name="Birren B.W."/>
        </authorList>
    </citation>
    <scope>NUCLEOTIDE SEQUENCE [LARGE SCALE GENOMIC DNA]</scope>
    <source>
        <strain evidence="2">USNM 41457</strain>
    </source>
</reference>
<keyword evidence="2" id="KW-1185">Reference proteome</keyword>
<dbReference type="OrthoDB" id="2189254at2759"/>